<dbReference type="CDD" id="cd03220">
    <property type="entry name" value="ABC_KpsT_Wzt"/>
    <property type="match status" value="1"/>
</dbReference>
<dbReference type="InterPro" id="IPR003593">
    <property type="entry name" value="AAA+_ATPase"/>
</dbReference>
<feature type="domain" description="ABC transporter" evidence="5">
    <location>
        <begin position="24"/>
        <end position="256"/>
    </location>
</feature>
<dbReference type="GO" id="GO:0016887">
    <property type="term" value="F:ATP hydrolysis activity"/>
    <property type="evidence" value="ECO:0007669"/>
    <property type="project" value="InterPro"/>
</dbReference>
<dbReference type="PATRIC" id="fig|1265738.3.peg.7477"/>
<proteinExistence type="inferred from homology"/>
<dbReference type="GO" id="GO:0140359">
    <property type="term" value="F:ABC-type transporter activity"/>
    <property type="evidence" value="ECO:0007669"/>
    <property type="project" value="InterPro"/>
</dbReference>
<comment type="caution">
    <text evidence="6">The sequence shown here is derived from an EMBL/GenBank/DDBJ whole genome shotgun (WGS) entry which is preliminary data.</text>
</comment>
<dbReference type="PANTHER" id="PTHR46743:SF2">
    <property type="entry name" value="TEICHOIC ACIDS EXPORT ATP-BINDING PROTEIN TAGH"/>
    <property type="match status" value="1"/>
</dbReference>
<dbReference type="RefSeq" id="WP_008708767.1">
    <property type="nucleotide sequence ID" value="NZ_ANOG01001066.1"/>
</dbReference>
<dbReference type="GO" id="GO:0005524">
    <property type="term" value="F:ATP binding"/>
    <property type="evidence" value="ECO:0007669"/>
    <property type="project" value="UniProtKB-KW"/>
</dbReference>
<evidence type="ECO:0000256" key="2">
    <source>
        <dbReference type="ARBA" id="ARBA00022448"/>
    </source>
</evidence>
<gene>
    <name evidence="6" type="ORF">RMSM_07497</name>
</gene>
<dbReference type="EMBL" id="ANOG01001066">
    <property type="protein sequence ID" value="EMI15585.1"/>
    <property type="molecule type" value="Genomic_DNA"/>
</dbReference>
<evidence type="ECO:0000256" key="4">
    <source>
        <dbReference type="ARBA" id="ARBA00022840"/>
    </source>
</evidence>
<dbReference type="InterPro" id="IPR015860">
    <property type="entry name" value="ABC_transpr_TagH-like"/>
</dbReference>
<evidence type="ECO:0000313" key="7">
    <source>
        <dbReference type="Proteomes" id="UP000011991"/>
    </source>
</evidence>
<dbReference type="SUPFAM" id="SSF52540">
    <property type="entry name" value="P-loop containing nucleoside triphosphate hydrolases"/>
    <property type="match status" value="1"/>
</dbReference>
<reference evidence="6 7" key="1">
    <citation type="journal article" date="2013" name="Mar. Genomics">
        <title>Expression of sulfatases in Rhodopirellula baltica and the diversity of sulfatases in the genus Rhodopirellula.</title>
        <authorList>
            <person name="Wegner C.E."/>
            <person name="Richter-Heitmann T."/>
            <person name="Klindworth A."/>
            <person name="Klockow C."/>
            <person name="Richter M."/>
            <person name="Achstetter T."/>
            <person name="Glockner F.O."/>
            <person name="Harder J."/>
        </authorList>
    </citation>
    <scope>NUCLEOTIDE SEQUENCE [LARGE SCALE GENOMIC DNA]</scope>
    <source>
        <strain evidence="6 7">SM1</strain>
    </source>
</reference>
<keyword evidence="2" id="KW-0813">Transport</keyword>
<dbReference type="PANTHER" id="PTHR46743">
    <property type="entry name" value="TEICHOIC ACIDS EXPORT ATP-BINDING PROTEIN TAGH"/>
    <property type="match status" value="1"/>
</dbReference>
<accession>M5R869</accession>
<organism evidence="6 7">
    <name type="scientific">Rhodopirellula maiorica SM1</name>
    <dbReference type="NCBI Taxonomy" id="1265738"/>
    <lineage>
        <taxon>Bacteria</taxon>
        <taxon>Pseudomonadati</taxon>
        <taxon>Planctomycetota</taxon>
        <taxon>Planctomycetia</taxon>
        <taxon>Pirellulales</taxon>
        <taxon>Pirellulaceae</taxon>
        <taxon>Novipirellula</taxon>
    </lineage>
</organism>
<dbReference type="Gene3D" id="3.40.50.300">
    <property type="entry name" value="P-loop containing nucleotide triphosphate hydrolases"/>
    <property type="match status" value="1"/>
</dbReference>
<keyword evidence="7" id="KW-1185">Reference proteome</keyword>
<dbReference type="Proteomes" id="UP000011991">
    <property type="component" value="Unassembled WGS sequence"/>
</dbReference>
<dbReference type="AlphaFoldDB" id="M5R869"/>
<dbReference type="Pfam" id="PF00005">
    <property type="entry name" value="ABC_tran"/>
    <property type="match status" value="1"/>
</dbReference>
<evidence type="ECO:0000313" key="6">
    <source>
        <dbReference type="EMBL" id="EMI15585.1"/>
    </source>
</evidence>
<protein>
    <submittedName>
        <fullName evidence="6">Polysaccharide ABC transporter ATP-binding protein</fullName>
    </submittedName>
</protein>
<dbReference type="InterPro" id="IPR003439">
    <property type="entry name" value="ABC_transporter-like_ATP-bd"/>
</dbReference>
<dbReference type="SMART" id="SM00382">
    <property type="entry name" value="AAA"/>
    <property type="match status" value="1"/>
</dbReference>
<evidence type="ECO:0000256" key="3">
    <source>
        <dbReference type="ARBA" id="ARBA00022741"/>
    </source>
</evidence>
<dbReference type="GO" id="GO:0016020">
    <property type="term" value="C:membrane"/>
    <property type="evidence" value="ECO:0007669"/>
    <property type="project" value="InterPro"/>
</dbReference>
<dbReference type="InterPro" id="IPR027417">
    <property type="entry name" value="P-loop_NTPase"/>
</dbReference>
<keyword evidence="4 6" id="KW-0067">ATP-binding</keyword>
<name>M5R869_9BACT</name>
<dbReference type="InterPro" id="IPR050683">
    <property type="entry name" value="Bact_Polysacc_Export_ATP-bd"/>
</dbReference>
<sequence>MSSNLAIRIHELSKSYRIQHANGQRATNLSEALRKKLRQPFASSDFEEFSALQDINLEIGKGEVVGVIGRNGAGKSTLLKILSRITEPTSGKIELFGRVGSLLEVGTGFHPELTGRENIFLNGAILGMRRPEINRQFDAIVDFAGVEKFLDTPVKRYSSGMYVRLAFAVAAHLNPEILIVDEVLAVGDAGFQKKCLGKMQDVAKSGRTVLLVSHNMHSLLDLCDKGICLHRGQLISQGSMAQVAKLYAQKGADDVSETWAKQKDDRVSQPGFKSIRVLLKGTQPCLKLHLEFSIDATGLPGNAWVAFEVHSLDGGTLMQAIPSLKGFVSPNAGVTEQVVEVDLPPLIPGNYLVTAWLGTHFNVTIDQVREAVSFEVLEGPQSGRTFGYSQARGFLVPSSRLISPKKYEVQYD</sequence>
<keyword evidence="3" id="KW-0547">Nucleotide-binding</keyword>
<evidence type="ECO:0000259" key="5">
    <source>
        <dbReference type="PROSITE" id="PS50893"/>
    </source>
</evidence>
<dbReference type="PROSITE" id="PS50893">
    <property type="entry name" value="ABC_TRANSPORTER_2"/>
    <property type="match status" value="1"/>
</dbReference>
<comment type="similarity">
    <text evidence="1">Belongs to the ABC transporter superfamily.</text>
</comment>
<evidence type="ECO:0000256" key="1">
    <source>
        <dbReference type="ARBA" id="ARBA00005417"/>
    </source>
</evidence>